<feature type="region of interest" description="Disordered" evidence="1">
    <location>
        <begin position="65"/>
        <end position="98"/>
    </location>
</feature>
<reference evidence="2 3" key="1">
    <citation type="submission" date="2022-01" db="EMBL/GenBank/DDBJ databases">
        <authorList>
            <person name="Xiong W."/>
            <person name="Schranz E."/>
        </authorList>
    </citation>
    <scope>NUCLEOTIDE SEQUENCE [LARGE SCALE GENOMIC DNA]</scope>
</reference>
<evidence type="ECO:0000313" key="3">
    <source>
        <dbReference type="Proteomes" id="UP001157418"/>
    </source>
</evidence>
<evidence type="ECO:0000313" key="2">
    <source>
        <dbReference type="EMBL" id="CAH1433918.1"/>
    </source>
</evidence>
<proteinExistence type="predicted"/>
<name>A0AAU9NDH4_9ASTR</name>
<organism evidence="2 3">
    <name type="scientific">Lactuca virosa</name>
    <dbReference type="NCBI Taxonomy" id="75947"/>
    <lineage>
        <taxon>Eukaryota</taxon>
        <taxon>Viridiplantae</taxon>
        <taxon>Streptophyta</taxon>
        <taxon>Embryophyta</taxon>
        <taxon>Tracheophyta</taxon>
        <taxon>Spermatophyta</taxon>
        <taxon>Magnoliopsida</taxon>
        <taxon>eudicotyledons</taxon>
        <taxon>Gunneridae</taxon>
        <taxon>Pentapetalae</taxon>
        <taxon>asterids</taxon>
        <taxon>campanulids</taxon>
        <taxon>Asterales</taxon>
        <taxon>Asteraceae</taxon>
        <taxon>Cichorioideae</taxon>
        <taxon>Cichorieae</taxon>
        <taxon>Lactucinae</taxon>
        <taxon>Lactuca</taxon>
    </lineage>
</organism>
<dbReference type="AlphaFoldDB" id="A0AAU9NDH4"/>
<sequence>MIFNMCIMSIRYKYVRTEEDFIITTHHPIHCIALDVVMRFEGDGEVGVDLRSTTIQISTSSVNKENGGIYTNHSSPTTIGPTRPTSTPSRLTLFKEPK</sequence>
<protein>
    <submittedName>
        <fullName evidence="2">Uncharacterized protein</fullName>
    </submittedName>
</protein>
<keyword evidence="3" id="KW-1185">Reference proteome</keyword>
<comment type="caution">
    <text evidence="2">The sequence shown here is derived from an EMBL/GenBank/DDBJ whole genome shotgun (WGS) entry which is preliminary data.</text>
</comment>
<dbReference type="EMBL" id="CAKMRJ010003334">
    <property type="protein sequence ID" value="CAH1433918.1"/>
    <property type="molecule type" value="Genomic_DNA"/>
</dbReference>
<gene>
    <name evidence="2" type="ORF">LVIROSA_LOCUS20479</name>
</gene>
<evidence type="ECO:0000256" key="1">
    <source>
        <dbReference type="SAM" id="MobiDB-lite"/>
    </source>
</evidence>
<feature type="compositionally biased region" description="Low complexity" evidence="1">
    <location>
        <begin position="74"/>
        <end position="92"/>
    </location>
</feature>
<dbReference type="Proteomes" id="UP001157418">
    <property type="component" value="Unassembled WGS sequence"/>
</dbReference>
<accession>A0AAU9NDH4</accession>